<keyword evidence="2 3" id="KW-0378">Hydrolase</keyword>
<dbReference type="InterPro" id="IPR006439">
    <property type="entry name" value="HAD-SF_hydro_IA"/>
</dbReference>
<dbReference type="SUPFAM" id="SSF56784">
    <property type="entry name" value="HAD-like"/>
    <property type="match status" value="1"/>
</dbReference>
<dbReference type="PANTHER" id="PTHR43316:SF3">
    <property type="entry name" value="HALOACID DEHALOGENASE, TYPE II (AFU_ORTHOLOGUE AFUA_2G07750)-RELATED"/>
    <property type="match status" value="1"/>
</dbReference>
<comment type="similarity">
    <text evidence="1 3">Belongs to the HAD-like hydrolase superfamily. S-2-haloalkanoic acid dehalogenase family.</text>
</comment>
<organism evidence="4 5">
    <name type="scientific">Candidatus Terasakiella magnetica</name>
    <dbReference type="NCBI Taxonomy" id="1867952"/>
    <lineage>
        <taxon>Bacteria</taxon>
        <taxon>Pseudomonadati</taxon>
        <taxon>Pseudomonadota</taxon>
        <taxon>Alphaproteobacteria</taxon>
        <taxon>Rhodospirillales</taxon>
        <taxon>Terasakiellaceae</taxon>
        <taxon>Terasakiella</taxon>
    </lineage>
</organism>
<accession>A0A1C3RFB7</accession>
<dbReference type="NCBIfam" id="TIGR01493">
    <property type="entry name" value="HAD-SF-IA-v2"/>
    <property type="match status" value="1"/>
</dbReference>
<proteinExistence type="inferred from homology"/>
<dbReference type="Proteomes" id="UP000231658">
    <property type="component" value="Unassembled WGS sequence"/>
</dbReference>
<name>A0A1C3RFB7_9PROT</name>
<dbReference type="RefSeq" id="WP_069186669.1">
    <property type="nucleotide sequence ID" value="NZ_FLYE01000007.1"/>
</dbReference>
<dbReference type="Pfam" id="PF00702">
    <property type="entry name" value="Hydrolase"/>
    <property type="match status" value="1"/>
</dbReference>
<dbReference type="InterPro" id="IPR036412">
    <property type="entry name" value="HAD-like_sf"/>
</dbReference>
<reference evidence="4 5" key="1">
    <citation type="submission" date="2016-07" db="EMBL/GenBank/DDBJ databases">
        <authorList>
            <person name="Lefevre C.T."/>
        </authorList>
    </citation>
    <scope>NUCLEOTIDE SEQUENCE [LARGE SCALE GENOMIC DNA]</scope>
    <source>
        <strain evidence="4">PR1</strain>
    </source>
</reference>
<dbReference type="InterPro" id="IPR023198">
    <property type="entry name" value="PGP-like_dom2"/>
</dbReference>
<keyword evidence="5" id="KW-1185">Reference proteome</keyword>
<evidence type="ECO:0000256" key="1">
    <source>
        <dbReference type="ARBA" id="ARBA00008106"/>
    </source>
</evidence>
<comment type="catalytic activity">
    <reaction evidence="3">
        <text>an (S)-2-haloacid + H2O = a (2R)-2-hydroxycarboxylate + a halide anion + H(+)</text>
        <dbReference type="Rhea" id="RHEA:11192"/>
        <dbReference type="ChEBI" id="CHEBI:15377"/>
        <dbReference type="ChEBI" id="CHEBI:15378"/>
        <dbReference type="ChEBI" id="CHEBI:16042"/>
        <dbReference type="ChEBI" id="CHEBI:58314"/>
        <dbReference type="ChEBI" id="CHEBI:137405"/>
        <dbReference type="EC" id="3.8.1.2"/>
    </reaction>
</comment>
<dbReference type="NCBIfam" id="TIGR01428">
    <property type="entry name" value="HAD_type_II"/>
    <property type="match status" value="1"/>
</dbReference>
<gene>
    <name evidence="4" type="primary">dehII</name>
    <name evidence="4" type="ORF">MTBPR1_150024</name>
</gene>
<dbReference type="SFLD" id="SFLDG01129">
    <property type="entry name" value="C1.5:_HAD__Beta-PGM__Phosphata"/>
    <property type="match status" value="1"/>
</dbReference>
<dbReference type="Gene3D" id="3.40.50.1000">
    <property type="entry name" value="HAD superfamily/HAD-like"/>
    <property type="match status" value="1"/>
</dbReference>
<dbReference type="AlphaFoldDB" id="A0A1C3RFB7"/>
<dbReference type="STRING" id="1867952.MTBPR1_150024"/>
<dbReference type="InterPro" id="IPR051540">
    <property type="entry name" value="S-2-haloacid_dehalogenase"/>
</dbReference>
<dbReference type="InterPro" id="IPR023214">
    <property type="entry name" value="HAD_sf"/>
</dbReference>
<protein>
    <recommendedName>
        <fullName evidence="3">(S)-2-haloacid dehalogenase</fullName>
        <ecNumber evidence="3">3.8.1.2</ecNumber>
    </recommendedName>
    <alternativeName>
        <fullName evidence="3">2-haloalkanoic acid dehalogenase</fullName>
    </alternativeName>
    <alternativeName>
        <fullName evidence="3">Halocarboxylic acid halidohydrolase</fullName>
    </alternativeName>
    <alternativeName>
        <fullName evidence="3">L-2-haloacid dehalogenase</fullName>
    </alternativeName>
</protein>
<evidence type="ECO:0000313" key="4">
    <source>
        <dbReference type="EMBL" id="SCA55977.1"/>
    </source>
</evidence>
<dbReference type="GO" id="GO:0018784">
    <property type="term" value="F:(S)-2-haloacid dehalogenase activity"/>
    <property type="evidence" value="ECO:0007669"/>
    <property type="project" value="UniProtKB-UniRule"/>
</dbReference>
<evidence type="ECO:0000313" key="5">
    <source>
        <dbReference type="Proteomes" id="UP000231658"/>
    </source>
</evidence>
<dbReference type="InterPro" id="IPR006328">
    <property type="entry name" value="2-HAD"/>
</dbReference>
<evidence type="ECO:0000256" key="2">
    <source>
        <dbReference type="ARBA" id="ARBA00022801"/>
    </source>
</evidence>
<dbReference type="PRINTS" id="PR00413">
    <property type="entry name" value="HADHALOGNASE"/>
</dbReference>
<dbReference type="Gene3D" id="1.10.150.240">
    <property type="entry name" value="Putative phosphatase, domain 2"/>
    <property type="match status" value="1"/>
</dbReference>
<dbReference type="PANTHER" id="PTHR43316">
    <property type="entry name" value="HYDROLASE, HALOACID DELAHOGENASE-RELATED"/>
    <property type="match status" value="1"/>
</dbReference>
<comment type="function">
    <text evidence="3">Catalyzes the hydrolytic dehalogenation of small (S)-2-haloalkanoic acids to yield the corresponding (R)-2-hydroxyalkanoic acids.</text>
</comment>
<evidence type="ECO:0000256" key="3">
    <source>
        <dbReference type="RuleBase" id="RU368077"/>
    </source>
</evidence>
<dbReference type="EMBL" id="FLYE01000007">
    <property type="protein sequence ID" value="SCA55977.1"/>
    <property type="molecule type" value="Genomic_DNA"/>
</dbReference>
<dbReference type="EC" id="3.8.1.2" evidence="3"/>
<dbReference type="SFLD" id="SFLDS00003">
    <property type="entry name" value="Haloacid_Dehalogenase"/>
    <property type="match status" value="1"/>
</dbReference>
<dbReference type="OrthoDB" id="6101375at2"/>
<sequence length="224" mass="24461">MARDTILFDINETVLDLSGLKPAFEETFKDPGVISTWFAMLLHNSTVCALTDVKTGFASLAGAMLDAVAARRGMEISDEQRTKMLSGFASLKPHGDIIPALEKLRSAGYRTVAFSNSSLELVSNQIKNAGLSAHFDEVISVEETGSFKPDGKVYQFVADKVQRDIADLRLVATHDWDTHGAMVAGMKAAYIDRSGAPYHPLFKRPDVYASNMNDVVDEIITDDA</sequence>